<accession>A0A8T0FKI5</accession>
<evidence type="ECO:0000313" key="2">
    <source>
        <dbReference type="EMBL" id="KAF8790885.1"/>
    </source>
</evidence>
<reference evidence="2" key="1">
    <citation type="journal article" date="2020" name="bioRxiv">
        <title>Chromosome-level reference genome of the European wasp spider Argiope bruennichi: a resource for studies on range expansion and evolutionary adaptation.</title>
        <authorList>
            <person name="Sheffer M.M."/>
            <person name="Hoppe A."/>
            <person name="Krehenwinkel H."/>
            <person name="Uhl G."/>
            <person name="Kuss A.W."/>
            <person name="Jensen L."/>
            <person name="Jensen C."/>
            <person name="Gillespie R.G."/>
            <person name="Hoff K.J."/>
            <person name="Prost S."/>
        </authorList>
    </citation>
    <scope>NUCLEOTIDE SEQUENCE</scope>
</reference>
<proteinExistence type="predicted"/>
<comment type="caution">
    <text evidence="2">The sequence shown here is derived from an EMBL/GenBank/DDBJ whole genome shotgun (WGS) entry which is preliminary data.</text>
</comment>
<evidence type="ECO:0000313" key="3">
    <source>
        <dbReference type="Proteomes" id="UP000807504"/>
    </source>
</evidence>
<feature type="compositionally biased region" description="Polar residues" evidence="1">
    <location>
        <begin position="153"/>
        <end position="164"/>
    </location>
</feature>
<organism evidence="2 3">
    <name type="scientific">Argiope bruennichi</name>
    <name type="common">Wasp spider</name>
    <name type="synonym">Aranea bruennichi</name>
    <dbReference type="NCBI Taxonomy" id="94029"/>
    <lineage>
        <taxon>Eukaryota</taxon>
        <taxon>Metazoa</taxon>
        <taxon>Ecdysozoa</taxon>
        <taxon>Arthropoda</taxon>
        <taxon>Chelicerata</taxon>
        <taxon>Arachnida</taxon>
        <taxon>Araneae</taxon>
        <taxon>Araneomorphae</taxon>
        <taxon>Entelegynae</taxon>
        <taxon>Araneoidea</taxon>
        <taxon>Araneidae</taxon>
        <taxon>Argiope</taxon>
    </lineage>
</organism>
<feature type="region of interest" description="Disordered" evidence="1">
    <location>
        <begin position="141"/>
        <end position="164"/>
    </location>
</feature>
<protein>
    <submittedName>
        <fullName evidence="2">Uncharacterized protein</fullName>
    </submittedName>
</protein>
<evidence type="ECO:0000256" key="1">
    <source>
        <dbReference type="SAM" id="MobiDB-lite"/>
    </source>
</evidence>
<dbReference type="EMBL" id="JABXBU010000011">
    <property type="protein sequence ID" value="KAF8790885.1"/>
    <property type="molecule type" value="Genomic_DNA"/>
</dbReference>
<reference evidence="2" key="2">
    <citation type="submission" date="2020-06" db="EMBL/GenBank/DDBJ databases">
        <authorList>
            <person name="Sheffer M."/>
        </authorList>
    </citation>
    <scope>NUCLEOTIDE SEQUENCE</scope>
</reference>
<keyword evidence="3" id="KW-1185">Reference proteome</keyword>
<dbReference type="AlphaFoldDB" id="A0A8T0FKI5"/>
<sequence length="164" mass="19294">MDLKAQKAHRRVLRTAFILSTNKIENELMNDAVDLKNISLLQVQLEDKYLRLEAAQEAISGALLHQDDGEEFETDLTLAECYRERYLKYNSLIYKKLKKTVNSEEPGTPRKFKLSKLELKKFNGDAKEFLSFWNQFQKINDDPSNSDEDKMQWFQSNRNQKLRG</sequence>
<gene>
    <name evidence="2" type="ORF">HNY73_005834</name>
</gene>
<dbReference type="Proteomes" id="UP000807504">
    <property type="component" value="Unassembled WGS sequence"/>
</dbReference>
<name>A0A8T0FKI5_ARGBR</name>